<dbReference type="RefSeq" id="WP_032631432.1">
    <property type="nucleotide sequence ID" value="NZ_JPQU01000089.1"/>
</dbReference>
<accession>A0A085V7A0</accession>
<evidence type="ECO:0000256" key="1">
    <source>
        <dbReference type="SAM" id="SignalP"/>
    </source>
</evidence>
<organism evidence="2 3">
    <name type="scientific">Pseudomonas syringae</name>
    <dbReference type="NCBI Taxonomy" id="317"/>
    <lineage>
        <taxon>Bacteria</taxon>
        <taxon>Pseudomonadati</taxon>
        <taxon>Pseudomonadota</taxon>
        <taxon>Gammaproteobacteria</taxon>
        <taxon>Pseudomonadales</taxon>
        <taxon>Pseudomonadaceae</taxon>
        <taxon>Pseudomonas</taxon>
    </lineage>
</organism>
<keyword evidence="3" id="KW-1185">Reference proteome</keyword>
<reference evidence="2 3" key="1">
    <citation type="submission" date="2014-07" db="EMBL/GenBank/DDBJ databases">
        <title>Draft Genome Sequences of Environmental Pseudomonas syringae strains.</title>
        <authorList>
            <person name="Baltrus D.A."/>
            <person name="Berge O."/>
            <person name="Morris C."/>
        </authorList>
    </citation>
    <scope>NUCLEOTIDE SEQUENCE [LARGE SCALE GENOMIC DNA]</scope>
    <source>
        <strain evidence="2 3">GAW0119</strain>
    </source>
</reference>
<dbReference type="EMBL" id="JPQU01000089">
    <property type="protein sequence ID" value="KFE51313.1"/>
    <property type="molecule type" value="Genomic_DNA"/>
</dbReference>
<gene>
    <name evidence="2" type="ORF">IV01_23960</name>
</gene>
<dbReference type="AlphaFoldDB" id="A0A085V7A0"/>
<dbReference type="PATRIC" id="fig|317.175.peg.4997"/>
<proteinExistence type="predicted"/>
<keyword evidence="1" id="KW-0732">Signal</keyword>
<sequence length="101" mass="10705">MKLLRALALLAPVALAVPFSAHAAMSETNKAKFITECTATAGQSLKADAAKAHCECGAEQVNKNFSDKEIAELNSTNPPPTTALTQKLQKVVAEHCVQTKK</sequence>
<dbReference type="OrthoDB" id="7029980at2"/>
<evidence type="ECO:0008006" key="4">
    <source>
        <dbReference type="Google" id="ProtNLM"/>
    </source>
</evidence>
<feature type="chain" id="PRO_5001798479" description="Secreted protein" evidence="1">
    <location>
        <begin position="24"/>
        <end position="101"/>
    </location>
</feature>
<evidence type="ECO:0000313" key="3">
    <source>
        <dbReference type="Proteomes" id="UP000028631"/>
    </source>
</evidence>
<evidence type="ECO:0000313" key="2">
    <source>
        <dbReference type="EMBL" id="KFE51313.1"/>
    </source>
</evidence>
<feature type="signal peptide" evidence="1">
    <location>
        <begin position="1"/>
        <end position="23"/>
    </location>
</feature>
<dbReference type="Proteomes" id="UP000028631">
    <property type="component" value="Unassembled WGS sequence"/>
</dbReference>
<comment type="caution">
    <text evidence="2">The sequence shown here is derived from an EMBL/GenBank/DDBJ whole genome shotgun (WGS) entry which is preliminary data.</text>
</comment>
<protein>
    <recommendedName>
        <fullName evidence="4">Secreted protein</fullName>
    </recommendedName>
</protein>
<name>A0A085V7A0_PSESX</name>